<accession>A0A4S8EYH4</accession>
<dbReference type="PROSITE" id="PS51186">
    <property type="entry name" value="GNAT"/>
    <property type="match status" value="1"/>
</dbReference>
<dbReference type="Gene3D" id="3.40.630.30">
    <property type="match status" value="1"/>
</dbReference>
<gene>
    <name evidence="4" type="ORF">E9531_13665</name>
</gene>
<dbReference type="AlphaFoldDB" id="A0A4S8EYH4"/>
<dbReference type="Pfam" id="PF00583">
    <property type="entry name" value="Acetyltransf_1"/>
    <property type="match status" value="1"/>
</dbReference>
<dbReference type="PANTHER" id="PTHR43877">
    <property type="entry name" value="AMINOALKYLPHOSPHONATE N-ACETYLTRANSFERASE-RELATED-RELATED"/>
    <property type="match status" value="1"/>
</dbReference>
<evidence type="ECO:0000313" key="5">
    <source>
        <dbReference type="Proteomes" id="UP000308917"/>
    </source>
</evidence>
<evidence type="ECO:0000256" key="2">
    <source>
        <dbReference type="ARBA" id="ARBA00023315"/>
    </source>
</evidence>
<keyword evidence="5" id="KW-1185">Reference proteome</keyword>
<reference evidence="4 5" key="1">
    <citation type="journal article" date="2015" name="Antonie Van Leeuwenhoek">
        <title>Lampropedia puyangensis sp. nov., isolated from symptomatic bark of Populus ? euramericana canker and emended description of Lampropedia hyalina (Ehrenberg 1832) Lee et al. 2004.</title>
        <authorList>
            <person name="Li Y."/>
            <person name="Wang T."/>
            <person name="Piao C.G."/>
            <person name="Wang L.F."/>
            <person name="Tian G.Z."/>
            <person name="Zhu T.H."/>
            <person name="Guo M.W."/>
        </authorList>
    </citation>
    <scope>NUCLEOTIDE SEQUENCE [LARGE SCALE GENOMIC DNA]</scope>
    <source>
        <strain evidence="4 5">2-bin</strain>
    </source>
</reference>
<dbReference type="RefSeq" id="WP_136574330.1">
    <property type="nucleotide sequence ID" value="NZ_STFG01000018.1"/>
</dbReference>
<dbReference type="InterPro" id="IPR000182">
    <property type="entry name" value="GNAT_dom"/>
</dbReference>
<evidence type="ECO:0000313" key="4">
    <source>
        <dbReference type="EMBL" id="THT98723.1"/>
    </source>
</evidence>
<dbReference type="SUPFAM" id="SSF55729">
    <property type="entry name" value="Acyl-CoA N-acyltransferases (Nat)"/>
    <property type="match status" value="1"/>
</dbReference>
<dbReference type="PANTHER" id="PTHR43877:SF2">
    <property type="entry name" value="AMINOALKYLPHOSPHONATE N-ACETYLTRANSFERASE-RELATED"/>
    <property type="match status" value="1"/>
</dbReference>
<dbReference type="Proteomes" id="UP000308917">
    <property type="component" value="Unassembled WGS sequence"/>
</dbReference>
<evidence type="ECO:0000259" key="3">
    <source>
        <dbReference type="PROSITE" id="PS51186"/>
    </source>
</evidence>
<dbReference type="GO" id="GO:0016747">
    <property type="term" value="F:acyltransferase activity, transferring groups other than amino-acyl groups"/>
    <property type="evidence" value="ECO:0007669"/>
    <property type="project" value="InterPro"/>
</dbReference>
<organism evidence="4 5">
    <name type="scientific">Lampropedia puyangensis</name>
    <dbReference type="NCBI Taxonomy" id="1330072"/>
    <lineage>
        <taxon>Bacteria</taxon>
        <taxon>Pseudomonadati</taxon>
        <taxon>Pseudomonadota</taxon>
        <taxon>Betaproteobacteria</taxon>
        <taxon>Burkholderiales</taxon>
        <taxon>Comamonadaceae</taxon>
        <taxon>Lampropedia</taxon>
    </lineage>
</organism>
<dbReference type="EMBL" id="STFG01000018">
    <property type="protein sequence ID" value="THT98723.1"/>
    <property type="molecule type" value="Genomic_DNA"/>
</dbReference>
<dbReference type="OrthoDB" id="9799601at2"/>
<evidence type="ECO:0000256" key="1">
    <source>
        <dbReference type="ARBA" id="ARBA00022679"/>
    </source>
</evidence>
<comment type="caution">
    <text evidence="4">The sequence shown here is derived from an EMBL/GenBank/DDBJ whole genome shotgun (WGS) entry which is preliminary data.</text>
</comment>
<proteinExistence type="predicted"/>
<sequence>MTLDLKTTVVQADLHDAAHARALVELLDSYAQDPMGGAEPLPAATRENLAATLASRPGTYVVLAFCDGQPAGLLNAMEGFSTFACKPILNVHDVAVAPAYRGKGISRLLFNEAETIAREIGACKLTLEVLTGNTTAQAAYRQFGYAPYALDPAMGQAQFWQKLID</sequence>
<keyword evidence="2" id="KW-0012">Acyltransferase</keyword>
<dbReference type="InterPro" id="IPR016181">
    <property type="entry name" value="Acyl_CoA_acyltransferase"/>
</dbReference>
<feature type="domain" description="N-acetyltransferase" evidence="3">
    <location>
        <begin position="7"/>
        <end position="165"/>
    </location>
</feature>
<protein>
    <submittedName>
        <fullName evidence="4">GNAT family N-acetyltransferase</fullName>
    </submittedName>
</protein>
<dbReference type="InterPro" id="IPR050832">
    <property type="entry name" value="Bact_Acetyltransf"/>
</dbReference>
<dbReference type="CDD" id="cd04301">
    <property type="entry name" value="NAT_SF"/>
    <property type="match status" value="1"/>
</dbReference>
<keyword evidence="1 4" id="KW-0808">Transferase</keyword>
<name>A0A4S8EYH4_9BURK</name>